<dbReference type="CDD" id="cd02037">
    <property type="entry name" value="Mrp_NBP35"/>
    <property type="match status" value="1"/>
</dbReference>
<dbReference type="Pfam" id="PF10609">
    <property type="entry name" value="ParA"/>
    <property type="match status" value="1"/>
</dbReference>
<dbReference type="GO" id="GO:0016226">
    <property type="term" value="P:iron-sulfur cluster assembly"/>
    <property type="evidence" value="ECO:0007669"/>
    <property type="project" value="InterPro"/>
</dbReference>
<dbReference type="InterPro" id="IPR019591">
    <property type="entry name" value="Mrp/NBP35_ATP-bd"/>
</dbReference>
<keyword evidence="1" id="KW-0479">Metal-binding</keyword>
<dbReference type="PROSITE" id="PS01215">
    <property type="entry name" value="MRP"/>
    <property type="match status" value="1"/>
</dbReference>
<accession>A0A7S4INF7</accession>
<evidence type="ECO:0000256" key="2">
    <source>
        <dbReference type="ARBA" id="ARBA00022741"/>
    </source>
</evidence>
<dbReference type="PANTHER" id="PTHR23264:SF21">
    <property type="entry name" value="NUCLEOTIDE BINDING PROTEIN 1-LIKE PROTEIN"/>
    <property type="match status" value="1"/>
</dbReference>
<proteinExistence type="inferred from homology"/>
<name>A0A7S4INF7_9EUKA</name>
<protein>
    <recommendedName>
        <fullName evidence="7">Cytosolic Fe-S cluster assembly factor NUBP2 homolog</fullName>
    </recommendedName>
</protein>
<dbReference type="GO" id="GO:0046872">
    <property type="term" value="F:metal ion binding"/>
    <property type="evidence" value="ECO:0007669"/>
    <property type="project" value="UniProtKB-KW"/>
</dbReference>
<evidence type="ECO:0000256" key="1">
    <source>
        <dbReference type="ARBA" id="ARBA00022723"/>
    </source>
</evidence>
<keyword evidence="5" id="KW-0411">Iron-sulfur</keyword>
<dbReference type="GO" id="GO:0140663">
    <property type="term" value="F:ATP-dependent FeS chaperone activity"/>
    <property type="evidence" value="ECO:0007669"/>
    <property type="project" value="InterPro"/>
</dbReference>
<evidence type="ECO:0000256" key="4">
    <source>
        <dbReference type="ARBA" id="ARBA00023004"/>
    </source>
</evidence>
<sequence>MSVQGCPSETVLAGSVPSCEGCPGRDYCRSAAKNESLDNDKLRTRMGAIQYKILVVAGKGGVGKSSVAAGLAVSLAMSGKSVGILDVDICGPSIPRLLNLQGQQVQDSPYGWIPPCPQWSNKKLKVLSAGFLTANRDTPIVWRGPRKTSLIKRFLSDTFWGKLDYLIIDTPPGTSDEHLSVVGALKASKPDGAIIITTPQDVSSITVRKEISFCKKMDIPILGIVENMSGFVCPCCNTHTSIYEGSGGEQLATEHNINFLGKIPIDPQVSHCGDLGLNLAEEYPDSPSAQGLNNVMDLLLTSLASNRTDNK</sequence>
<evidence type="ECO:0000256" key="5">
    <source>
        <dbReference type="ARBA" id="ARBA00023014"/>
    </source>
</evidence>
<evidence type="ECO:0000313" key="6">
    <source>
        <dbReference type="EMBL" id="CAE2234404.1"/>
    </source>
</evidence>
<dbReference type="GO" id="GO:0005829">
    <property type="term" value="C:cytosol"/>
    <property type="evidence" value="ECO:0007669"/>
    <property type="project" value="TreeGrafter"/>
</dbReference>
<dbReference type="FunFam" id="3.40.50.300:FF:001119">
    <property type="entry name" value="Iron-sulfur cluster carrier protein"/>
    <property type="match status" value="1"/>
</dbReference>
<keyword evidence="2" id="KW-0547">Nucleotide-binding</keyword>
<evidence type="ECO:0008006" key="7">
    <source>
        <dbReference type="Google" id="ProtNLM"/>
    </source>
</evidence>
<dbReference type="InterPro" id="IPR000808">
    <property type="entry name" value="Mrp-like_CS"/>
</dbReference>
<dbReference type="GO" id="GO:0005524">
    <property type="term" value="F:ATP binding"/>
    <property type="evidence" value="ECO:0007669"/>
    <property type="project" value="UniProtKB-KW"/>
</dbReference>
<keyword evidence="4" id="KW-0408">Iron</keyword>
<organism evidence="6">
    <name type="scientific">Vannella robusta</name>
    <dbReference type="NCBI Taxonomy" id="1487602"/>
    <lineage>
        <taxon>Eukaryota</taxon>
        <taxon>Amoebozoa</taxon>
        <taxon>Discosea</taxon>
        <taxon>Flabellinia</taxon>
        <taxon>Vannellidae</taxon>
        <taxon>Vannella</taxon>
    </lineage>
</organism>
<dbReference type="PANTHER" id="PTHR23264">
    <property type="entry name" value="NUCLEOTIDE-BINDING PROTEIN NBP35 YEAST -RELATED"/>
    <property type="match status" value="1"/>
</dbReference>
<dbReference type="HAMAP" id="MF_02040">
    <property type="entry name" value="Mrp_NBP35"/>
    <property type="match status" value="1"/>
</dbReference>
<dbReference type="SUPFAM" id="SSF52540">
    <property type="entry name" value="P-loop containing nucleoside triphosphate hydrolases"/>
    <property type="match status" value="1"/>
</dbReference>
<gene>
    <name evidence="6" type="ORF">VSP0166_LOCUS14748</name>
</gene>
<keyword evidence="3" id="KW-0067">ATP-binding</keyword>
<dbReference type="EMBL" id="HBKP01020964">
    <property type="protein sequence ID" value="CAE2234404.1"/>
    <property type="molecule type" value="Transcribed_RNA"/>
</dbReference>
<evidence type="ECO:0000256" key="3">
    <source>
        <dbReference type="ARBA" id="ARBA00022840"/>
    </source>
</evidence>
<dbReference type="InterPro" id="IPR033756">
    <property type="entry name" value="YlxH/NBP35"/>
</dbReference>
<dbReference type="GO" id="GO:0051536">
    <property type="term" value="F:iron-sulfur cluster binding"/>
    <property type="evidence" value="ECO:0007669"/>
    <property type="project" value="UniProtKB-KW"/>
</dbReference>
<reference evidence="6" key="1">
    <citation type="submission" date="2021-01" db="EMBL/GenBank/DDBJ databases">
        <authorList>
            <person name="Corre E."/>
            <person name="Pelletier E."/>
            <person name="Niang G."/>
            <person name="Scheremetjew M."/>
            <person name="Finn R."/>
            <person name="Kale V."/>
            <person name="Holt S."/>
            <person name="Cochrane G."/>
            <person name="Meng A."/>
            <person name="Brown T."/>
            <person name="Cohen L."/>
        </authorList>
    </citation>
    <scope>NUCLEOTIDE SEQUENCE</scope>
    <source>
        <strain evidence="6">DIVA3 518/3/11/1/6</strain>
    </source>
</reference>
<dbReference type="InterPro" id="IPR027417">
    <property type="entry name" value="P-loop_NTPase"/>
</dbReference>
<dbReference type="Gene3D" id="3.40.50.300">
    <property type="entry name" value="P-loop containing nucleotide triphosphate hydrolases"/>
    <property type="match status" value="1"/>
</dbReference>
<dbReference type="AlphaFoldDB" id="A0A7S4INF7"/>